<dbReference type="RefSeq" id="WP_101642015.1">
    <property type="nucleotide sequence ID" value="NZ_PGUY01000033.1"/>
</dbReference>
<gene>
    <name evidence="1" type="ORF">CUU66_10900</name>
</gene>
<dbReference type="AlphaFoldDB" id="A0A2N5M612"/>
<dbReference type="Proteomes" id="UP000234748">
    <property type="component" value="Unassembled WGS sequence"/>
</dbReference>
<comment type="caution">
    <text evidence="1">The sequence shown here is derived from an EMBL/GenBank/DDBJ whole genome shotgun (WGS) entry which is preliminary data.</text>
</comment>
<evidence type="ECO:0000313" key="1">
    <source>
        <dbReference type="EMBL" id="PLT29804.1"/>
    </source>
</evidence>
<organism evidence="1 2">
    <name type="scientific">Peribacillus deserti</name>
    <dbReference type="NCBI Taxonomy" id="673318"/>
    <lineage>
        <taxon>Bacteria</taxon>
        <taxon>Bacillati</taxon>
        <taxon>Bacillota</taxon>
        <taxon>Bacilli</taxon>
        <taxon>Bacillales</taxon>
        <taxon>Bacillaceae</taxon>
        <taxon>Peribacillus</taxon>
    </lineage>
</organism>
<reference evidence="1 2" key="1">
    <citation type="submission" date="2017-11" db="EMBL/GenBank/DDBJ databases">
        <title>Comparitive Functional Genomics of Dry Heat Resistant strains isolated from the Viking Spacecraft.</title>
        <authorList>
            <person name="Seuylemezian A."/>
            <person name="Cooper K."/>
            <person name="Vaishampayan P."/>
        </authorList>
    </citation>
    <scope>NUCLEOTIDE SEQUENCE [LARGE SCALE GENOMIC DNA]</scope>
    <source>
        <strain evidence="1 2">V1-29</strain>
    </source>
</reference>
<dbReference type="EMBL" id="PGUY01000033">
    <property type="protein sequence ID" value="PLT29804.1"/>
    <property type="molecule type" value="Genomic_DNA"/>
</dbReference>
<keyword evidence="2" id="KW-1185">Reference proteome</keyword>
<protein>
    <submittedName>
        <fullName evidence="1">Uncharacterized protein</fullName>
    </submittedName>
</protein>
<accession>A0A2N5M612</accession>
<proteinExistence type="predicted"/>
<dbReference type="OrthoDB" id="2617774at2"/>
<name>A0A2N5M612_9BACI</name>
<sequence length="165" mass="19620">MKTCPYCGSEINQPLAPYYCSFCEMGITEEDIQEKGKRKDFLPEVQPTLQDLSKNTQELIRLSLIELVLLLKLARKERANLYKQRYIFIQAIKQGAEEYREGEQYTFIEYEKMTRKCFVLENLIRERMGYYPTFITNTFIRKLADRMIASLQKEMVIRPPKHSKI</sequence>
<evidence type="ECO:0000313" key="2">
    <source>
        <dbReference type="Proteomes" id="UP000234748"/>
    </source>
</evidence>